<dbReference type="InterPro" id="IPR000037">
    <property type="entry name" value="SsrA-bd_prot"/>
</dbReference>
<name>A0A1Z4VR12_9GAMM</name>
<dbReference type="SUPFAM" id="SSF74982">
    <property type="entry name" value="Small protein B (SmpB)"/>
    <property type="match status" value="1"/>
</dbReference>
<dbReference type="AlphaFoldDB" id="A0A1Z4VR12"/>
<dbReference type="GO" id="GO:0070929">
    <property type="term" value="P:trans-translation"/>
    <property type="evidence" value="ECO:0007669"/>
    <property type="project" value="UniProtKB-UniRule"/>
</dbReference>
<dbReference type="GO" id="GO:0005829">
    <property type="term" value="C:cytosol"/>
    <property type="evidence" value="ECO:0007669"/>
    <property type="project" value="TreeGrafter"/>
</dbReference>
<evidence type="ECO:0000256" key="3">
    <source>
        <dbReference type="HAMAP-Rule" id="MF_00023"/>
    </source>
</evidence>
<dbReference type="CDD" id="cd09294">
    <property type="entry name" value="SmpB"/>
    <property type="match status" value="1"/>
</dbReference>
<dbReference type="KEGG" id="ttc:FOKN1_1683"/>
<evidence type="ECO:0000313" key="4">
    <source>
        <dbReference type="EMBL" id="BAZ94071.1"/>
    </source>
</evidence>
<dbReference type="Gene3D" id="2.40.280.10">
    <property type="match status" value="1"/>
</dbReference>
<dbReference type="GO" id="GO:0003723">
    <property type="term" value="F:RNA binding"/>
    <property type="evidence" value="ECO:0007669"/>
    <property type="project" value="UniProtKB-UniRule"/>
</dbReference>
<dbReference type="GO" id="GO:0070930">
    <property type="term" value="P:trans-translation-dependent protein tagging"/>
    <property type="evidence" value="ECO:0007669"/>
    <property type="project" value="TreeGrafter"/>
</dbReference>
<comment type="function">
    <text evidence="3">Required for rescue of stalled ribosomes mediated by trans-translation. Binds to transfer-messenger RNA (tmRNA), required for stable association of tmRNA with ribosomes. tmRNA and SmpB together mimic tRNA shape, replacing the anticodon stem-loop with SmpB. tmRNA is encoded by the ssrA gene; the 2 termini fold to resemble tRNA(Ala) and it encodes a 'tag peptide', a short internal open reading frame. During trans-translation Ala-aminoacylated tmRNA acts like a tRNA, entering the A-site of stalled ribosomes, displacing the stalled mRNA. The ribosome then switches to translate the ORF on the tmRNA; the nascent peptide is terminated with the 'tag peptide' encoded by the tmRNA and targeted for degradation. The ribosome is freed to recommence translation, which seems to be the essential function of trans-translation.</text>
</comment>
<dbReference type="PANTHER" id="PTHR30308:SF2">
    <property type="entry name" value="SSRA-BINDING PROTEIN"/>
    <property type="match status" value="1"/>
</dbReference>
<dbReference type="InterPro" id="IPR020081">
    <property type="entry name" value="SsrA-bd_prot_CS"/>
</dbReference>
<dbReference type="NCBIfam" id="TIGR00086">
    <property type="entry name" value="smpB"/>
    <property type="match status" value="1"/>
</dbReference>
<dbReference type="EMBL" id="AP018052">
    <property type="protein sequence ID" value="BAZ94071.1"/>
    <property type="molecule type" value="Genomic_DNA"/>
</dbReference>
<dbReference type="PROSITE" id="PS01317">
    <property type="entry name" value="SSRP"/>
    <property type="match status" value="1"/>
</dbReference>
<dbReference type="InterPro" id="IPR023620">
    <property type="entry name" value="SmpB"/>
</dbReference>
<organism evidence="4 5">
    <name type="scientific">Thiohalobacter thiocyanaticus</name>
    <dbReference type="NCBI Taxonomy" id="585455"/>
    <lineage>
        <taxon>Bacteria</taxon>
        <taxon>Pseudomonadati</taxon>
        <taxon>Pseudomonadota</taxon>
        <taxon>Gammaproteobacteria</taxon>
        <taxon>Thiohalobacterales</taxon>
        <taxon>Thiohalobacteraceae</taxon>
        <taxon>Thiohalobacter</taxon>
    </lineage>
</organism>
<comment type="similarity">
    <text evidence="3">Belongs to the SmpB family.</text>
</comment>
<dbReference type="Proteomes" id="UP000218765">
    <property type="component" value="Chromosome"/>
</dbReference>
<gene>
    <name evidence="3" type="primary">smpB</name>
    <name evidence="4" type="ORF">FOKN1_1683</name>
</gene>
<dbReference type="HAMAP" id="MF_00023">
    <property type="entry name" value="SmpB"/>
    <property type="match status" value="1"/>
</dbReference>
<accession>A0A1Z4VR12</accession>
<keyword evidence="2 3" id="KW-0694">RNA-binding</keyword>
<comment type="subcellular location">
    <subcellularLocation>
        <location evidence="3">Cytoplasm</location>
    </subcellularLocation>
    <text evidence="3">The tmRNA-SmpB complex associates with stalled 70S ribosomes.</text>
</comment>
<dbReference type="NCBIfam" id="NF003843">
    <property type="entry name" value="PRK05422.1"/>
    <property type="match status" value="1"/>
</dbReference>
<keyword evidence="5" id="KW-1185">Reference proteome</keyword>
<evidence type="ECO:0000256" key="2">
    <source>
        <dbReference type="ARBA" id="ARBA00022884"/>
    </source>
</evidence>
<keyword evidence="1 3" id="KW-0963">Cytoplasm</keyword>
<sequence length="165" mass="18617">MRVMAKSKSNKTGSGGSTIALNKKARHDYHIEERFEAGLALEGWEVKSLRAGKVQLTESYVIVKDGEAFLFGCLITPLLTASTHIHPDPTRTRKLLLHREELDKLIGAVERKGYALIPLAMYWKRGRAKLEIGLAKGKKAHDKRAAIKERDWAREKQRIMKSGAR</sequence>
<evidence type="ECO:0000256" key="1">
    <source>
        <dbReference type="ARBA" id="ARBA00022490"/>
    </source>
</evidence>
<proteinExistence type="inferred from homology"/>
<dbReference type="Pfam" id="PF01668">
    <property type="entry name" value="SmpB"/>
    <property type="match status" value="1"/>
</dbReference>
<reference evidence="4 5" key="1">
    <citation type="submission" date="2017-05" db="EMBL/GenBank/DDBJ databases">
        <title>Thiocyanate degradation by Thiohalobacter thiocyanaticus FOKN1.</title>
        <authorList>
            <person name="Oshiki M."/>
            <person name="Fukushima T."/>
            <person name="Kawano S."/>
            <person name="Nakagawa J."/>
        </authorList>
    </citation>
    <scope>NUCLEOTIDE SEQUENCE [LARGE SCALE GENOMIC DNA]</scope>
    <source>
        <strain evidence="4 5">FOKN1</strain>
    </source>
</reference>
<protein>
    <recommendedName>
        <fullName evidence="3">SsrA-binding protein</fullName>
    </recommendedName>
    <alternativeName>
        <fullName evidence="3">Small protein B</fullName>
    </alternativeName>
</protein>
<evidence type="ECO:0000313" key="5">
    <source>
        <dbReference type="Proteomes" id="UP000218765"/>
    </source>
</evidence>
<dbReference type="PANTHER" id="PTHR30308">
    <property type="entry name" value="TMRNA-BINDING COMPONENT OF TRANS-TRANSLATION TAGGING COMPLEX"/>
    <property type="match status" value="1"/>
</dbReference>